<keyword evidence="2" id="KW-1185">Reference proteome</keyword>
<name>A0ACC0XI52_9ROSI</name>
<reference evidence="2" key="1">
    <citation type="journal article" date="2023" name="G3 (Bethesda)">
        <title>Genome assembly and association tests identify interacting loci associated with vigor, precocity, and sex in interspecific pistachio rootstocks.</title>
        <authorList>
            <person name="Palmer W."/>
            <person name="Jacygrad E."/>
            <person name="Sagayaradj S."/>
            <person name="Cavanaugh K."/>
            <person name="Han R."/>
            <person name="Bertier L."/>
            <person name="Beede B."/>
            <person name="Kafkas S."/>
            <person name="Golino D."/>
            <person name="Preece J."/>
            <person name="Michelmore R."/>
        </authorList>
    </citation>
    <scope>NUCLEOTIDE SEQUENCE [LARGE SCALE GENOMIC DNA]</scope>
</reference>
<evidence type="ECO:0000313" key="2">
    <source>
        <dbReference type="Proteomes" id="UP001163603"/>
    </source>
</evidence>
<proteinExistence type="predicted"/>
<protein>
    <submittedName>
        <fullName evidence="1">Uncharacterized protein</fullName>
    </submittedName>
</protein>
<organism evidence="1 2">
    <name type="scientific">Pistacia integerrima</name>
    <dbReference type="NCBI Taxonomy" id="434235"/>
    <lineage>
        <taxon>Eukaryota</taxon>
        <taxon>Viridiplantae</taxon>
        <taxon>Streptophyta</taxon>
        <taxon>Embryophyta</taxon>
        <taxon>Tracheophyta</taxon>
        <taxon>Spermatophyta</taxon>
        <taxon>Magnoliopsida</taxon>
        <taxon>eudicotyledons</taxon>
        <taxon>Gunneridae</taxon>
        <taxon>Pentapetalae</taxon>
        <taxon>rosids</taxon>
        <taxon>malvids</taxon>
        <taxon>Sapindales</taxon>
        <taxon>Anacardiaceae</taxon>
        <taxon>Pistacia</taxon>
    </lineage>
</organism>
<evidence type="ECO:0000313" key="1">
    <source>
        <dbReference type="EMBL" id="KAJ0017288.1"/>
    </source>
</evidence>
<dbReference type="EMBL" id="CM047747">
    <property type="protein sequence ID" value="KAJ0017288.1"/>
    <property type="molecule type" value="Genomic_DNA"/>
</dbReference>
<accession>A0ACC0XI52</accession>
<sequence length="54" mass="5759">MGYHPSWTMGYPYCGLSTYASAGAFPCALIGISPPHASGFLSPSRTQDPTCKYL</sequence>
<dbReference type="Proteomes" id="UP001163603">
    <property type="component" value="Chromosome 12"/>
</dbReference>
<gene>
    <name evidence="1" type="ORF">Pint_12013</name>
</gene>
<comment type="caution">
    <text evidence="1">The sequence shown here is derived from an EMBL/GenBank/DDBJ whole genome shotgun (WGS) entry which is preliminary data.</text>
</comment>